<dbReference type="eggNOG" id="arCOG00693">
    <property type="taxonomic scope" value="Archaea"/>
</dbReference>
<dbReference type="RefSeq" id="WP_013329583.1">
    <property type="nucleotide sequence ID" value="NC_014507.1"/>
</dbReference>
<dbReference type="InterPro" id="IPR026912">
    <property type="entry name" value="Adenine_deam_C"/>
</dbReference>
<dbReference type="KEGG" id="mpi:Mpet_1653"/>
<evidence type="ECO:0000256" key="4">
    <source>
        <dbReference type="ARBA" id="ARBA00023211"/>
    </source>
</evidence>
<evidence type="ECO:0000256" key="3">
    <source>
        <dbReference type="ARBA" id="ARBA00022801"/>
    </source>
</evidence>
<keyword evidence="4 6" id="KW-0464">Manganese</keyword>
<dbReference type="GO" id="GO:0000034">
    <property type="term" value="F:adenine deaminase activity"/>
    <property type="evidence" value="ECO:0007669"/>
    <property type="project" value="UniProtKB-UniRule"/>
</dbReference>
<keyword evidence="3 6" id="KW-0378">Hydrolase</keyword>
<dbReference type="GO" id="GO:0006146">
    <property type="term" value="P:adenine catabolic process"/>
    <property type="evidence" value="ECO:0007669"/>
    <property type="project" value="InterPro"/>
</dbReference>
<dbReference type="Gene3D" id="2.30.40.10">
    <property type="entry name" value="Urease, subunit C, domain 1"/>
    <property type="match status" value="1"/>
</dbReference>
<dbReference type="InterPro" id="IPR011059">
    <property type="entry name" value="Metal-dep_hydrolase_composite"/>
</dbReference>
<evidence type="ECO:0000256" key="6">
    <source>
        <dbReference type="HAMAP-Rule" id="MF_01518"/>
    </source>
</evidence>
<organism evidence="9 10">
    <name type="scientific">Methanolacinia petrolearia (strain DSM 11571 / OCM 486 / SEBR 4847)</name>
    <name type="common">Methanoplanus petrolearius</name>
    <dbReference type="NCBI Taxonomy" id="679926"/>
    <lineage>
        <taxon>Archaea</taxon>
        <taxon>Methanobacteriati</taxon>
        <taxon>Methanobacteriota</taxon>
        <taxon>Stenosarchaea group</taxon>
        <taxon>Methanomicrobia</taxon>
        <taxon>Methanomicrobiales</taxon>
        <taxon>Methanomicrobiaceae</taxon>
        <taxon>Methanolacinia</taxon>
    </lineage>
</organism>
<dbReference type="InterPro" id="IPR006679">
    <property type="entry name" value="Adenine_deam"/>
</dbReference>
<evidence type="ECO:0000313" key="10">
    <source>
        <dbReference type="Proteomes" id="UP000006565"/>
    </source>
</evidence>
<dbReference type="HOGENOM" id="CLU_027935_0_0_2"/>
<dbReference type="Pfam" id="PF13382">
    <property type="entry name" value="Adenine_deam_C"/>
    <property type="match status" value="1"/>
</dbReference>
<dbReference type="PANTHER" id="PTHR11113">
    <property type="entry name" value="N-ACETYLGLUCOSAMINE-6-PHOSPHATE DEACETYLASE"/>
    <property type="match status" value="1"/>
</dbReference>
<dbReference type="Proteomes" id="UP000006565">
    <property type="component" value="Chromosome"/>
</dbReference>
<dbReference type="CDD" id="cd01295">
    <property type="entry name" value="AdeC"/>
    <property type="match status" value="1"/>
</dbReference>
<dbReference type="SUPFAM" id="SSF51338">
    <property type="entry name" value="Composite domain of metallo-dependent hydrolases"/>
    <property type="match status" value="1"/>
</dbReference>
<evidence type="ECO:0000259" key="8">
    <source>
        <dbReference type="Pfam" id="PF13382"/>
    </source>
</evidence>
<reference evidence="9 10" key="1">
    <citation type="journal article" date="2010" name="Stand. Genomic Sci.">
        <title>Complete genome sequence of Methanoplanus petrolearius type strain (SEBR 4847).</title>
        <authorList>
            <person name="Brambilla E."/>
            <person name="Djao O.D."/>
            <person name="Daligault H."/>
            <person name="Lapidus A."/>
            <person name="Lucas S."/>
            <person name="Hammon N."/>
            <person name="Nolan M."/>
            <person name="Tice H."/>
            <person name="Cheng J.F."/>
            <person name="Han C."/>
            <person name="Tapia R."/>
            <person name="Goodwin L."/>
            <person name="Pitluck S."/>
            <person name="Liolios K."/>
            <person name="Ivanova N."/>
            <person name="Mavromatis K."/>
            <person name="Mikhailova N."/>
            <person name="Pati A."/>
            <person name="Chen A."/>
            <person name="Palaniappan K."/>
            <person name="Land M."/>
            <person name="Hauser L."/>
            <person name="Chang Y.J."/>
            <person name="Jeffries C.D."/>
            <person name="Rohde M."/>
            <person name="Spring S."/>
            <person name="Sikorski J."/>
            <person name="Goker M."/>
            <person name="Woyke T."/>
            <person name="Bristow J."/>
            <person name="Eisen J.A."/>
            <person name="Markowitz V."/>
            <person name="Hugenholtz P."/>
            <person name="Kyrpides N.C."/>
            <person name="Klenk H.P."/>
        </authorList>
    </citation>
    <scope>NUCLEOTIDE SEQUENCE [LARGE SCALE GENOMIC DNA]</scope>
    <source>
        <strain evidence="10">DSM 11571 / OCM 486 / SEBR 4847</strain>
    </source>
</reference>
<feature type="domain" description="Amidohydrolase-related" evidence="7">
    <location>
        <begin position="56"/>
        <end position="332"/>
    </location>
</feature>
<comment type="similarity">
    <text evidence="1 6">Belongs to the metallo-dependent hydrolases superfamily. Adenine deaminase family.</text>
</comment>
<dbReference type="SUPFAM" id="SSF51556">
    <property type="entry name" value="Metallo-dependent hydrolases"/>
    <property type="match status" value="1"/>
</dbReference>
<dbReference type="InterPro" id="IPR006680">
    <property type="entry name" value="Amidohydro-rel"/>
</dbReference>
<evidence type="ECO:0000256" key="1">
    <source>
        <dbReference type="ARBA" id="ARBA00006773"/>
    </source>
</evidence>
<feature type="domain" description="Adenine deaminase C-terminal" evidence="8">
    <location>
        <begin position="377"/>
        <end position="537"/>
    </location>
</feature>
<comment type="catalytic activity">
    <reaction evidence="5 6">
        <text>adenine + H2O + H(+) = hypoxanthine + NH4(+)</text>
        <dbReference type="Rhea" id="RHEA:23688"/>
        <dbReference type="ChEBI" id="CHEBI:15377"/>
        <dbReference type="ChEBI" id="CHEBI:15378"/>
        <dbReference type="ChEBI" id="CHEBI:16708"/>
        <dbReference type="ChEBI" id="CHEBI:17368"/>
        <dbReference type="ChEBI" id="CHEBI:28938"/>
        <dbReference type="EC" id="3.5.4.2"/>
    </reaction>
</comment>
<dbReference type="Gene3D" id="3.20.20.140">
    <property type="entry name" value="Metal-dependent hydrolases"/>
    <property type="match status" value="1"/>
</dbReference>
<dbReference type="STRING" id="679926.Mpet_1653"/>
<dbReference type="AlphaFoldDB" id="E1RHA2"/>
<dbReference type="PANTHER" id="PTHR11113:SF2">
    <property type="entry name" value="ADENINE DEAMINASE"/>
    <property type="match status" value="1"/>
</dbReference>
<sequence length="544" mass="59106">MALGKAPADIVFLNAELFCPFDCKWDLCDFAVSDGIVIGKGDYSGREEIDLEGARVIPGLIDSHVHIESSLLTPSEYGRLVIPHGTTTVIADPHEIANVAGSAGIEYMLSEANKTDLNIEYMVPSCVPATPADMGGAVLGPEDIRRFSGRRHIIGLGEMMNYPGVISGQDDVYEKLEIFDTIDGHCPGLTGKELNAYVMQGIGSEHECTDLSGAREKLKAGMHIFMREGSTEKNLKALAPLVDDITVSRCSFATDDRHADMLCNSGHIDDCIRKAVEYGVRPELAYRMATLSASDHFRLYDRGAVSPGRRADFCIIDDSNEFEVRKTYIGGKEFTDPGHSPPGRIKYDFNLRVPEKSGMRIKGAGTAKVISIVEGEILTKRLDIKLDGDFVPDLENDILKAVVCDRYRGGGFGTGLVKGFGLKRGAIASSVSHDCHNVVAVGVSDEEIIEAIRCVASGRGGMAAVCGEKTAVLPFECGGIMSDLPYESVVDELARINELVEKMTSLKDPFMYLSFLALTVIPELRITDRGLFDVNSFTDVPVFD</sequence>
<evidence type="ECO:0000256" key="5">
    <source>
        <dbReference type="ARBA" id="ARBA00047720"/>
    </source>
</evidence>
<dbReference type="NCBIfam" id="TIGR01178">
    <property type="entry name" value="ade"/>
    <property type="match status" value="1"/>
</dbReference>
<dbReference type="HAMAP" id="MF_01518">
    <property type="entry name" value="Adenine_deamin"/>
    <property type="match status" value="1"/>
</dbReference>
<evidence type="ECO:0000313" key="9">
    <source>
        <dbReference type="EMBL" id="ADN36406.1"/>
    </source>
</evidence>
<dbReference type="InterPro" id="IPR032466">
    <property type="entry name" value="Metal_Hydrolase"/>
</dbReference>
<comment type="cofactor">
    <cofactor evidence="6">
        <name>Mn(2+)</name>
        <dbReference type="ChEBI" id="CHEBI:29035"/>
    </cofactor>
</comment>
<evidence type="ECO:0000259" key="7">
    <source>
        <dbReference type="Pfam" id="PF01979"/>
    </source>
</evidence>
<gene>
    <name evidence="6" type="primary">ade</name>
    <name evidence="9" type="ordered locus">Mpet_1653</name>
</gene>
<evidence type="ECO:0000256" key="2">
    <source>
        <dbReference type="ARBA" id="ARBA00012782"/>
    </source>
</evidence>
<accession>E1RHA2</accession>
<name>E1RHA2_METP4</name>
<keyword evidence="10" id="KW-1185">Reference proteome</keyword>
<proteinExistence type="inferred from homology"/>
<dbReference type="EC" id="3.5.4.2" evidence="2 6"/>
<dbReference type="GeneID" id="9744125"/>
<protein>
    <recommendedName>
        <fullName evidence="2 6">Adenine deaminase</fullName>
        <shortName evidence="6">Adenase</shortName>
        <shortName evidence="6">Adenine aminase</shortName>
        <ecNumber evidence="2 6">3.5.4.2</ecNumber>
    </recommendedName>
</protein>
<dbReference type="Pfam" id="PF01979">
    <property type="entry name" value="Amidohydro_1"/>
    <property type="match status" value="1"/>
</dbReference>
<dbReference type="EMBL" id="CP002117">
    <property type="protein sequence ID" value="ADN36406.1"/>
    <property type="molecule type" value="Genomic_DNA"/>
</dbReference>